<evidence type="ECO:0000313" key="3">
    <source>
        <dbReference type="Proteomes" id="UP000693946"/>
    </source>
</evidence>
<keyword evidence="3" id="KW-1185">Reference proteome</keyword>
<reference evidence="2 3" key="1">
    <citation type="journal article" date="2021" name="Sci. Rep.">
        <title>Chromosome anchoring in Senegalese sole (Solea senegalensis) reveals sex-associated markers and genome rearrangements in flatfish.</title>
        <authorList>
            <person name="Guerrero-Cozar I."/>
            <person name="Gomez-Garrido J."/>
            <person name="Berbel C."/>
            <person name="Martinez-Blanch J.F."/>
            <person name="Alioto T."/>
            <person name="Claros M.G."/>
            <person name="Gagnaire P.A."/>
            <person name="Manchado M."/>
        </authorList>
    </citation>
    <scope>NUCLEOTIDE SEQUENCE [LARGE SCALE GENOMIC DNA]</scope>
    <source>
        <strain evidence="2">Sse05_10M</strain>
    </source>
</reference>
<gene>
    <name evidence="2" type="ORF">JOB18_033213</name>
</gene>
<comment type="caution">
    <text evidence="2">The sequence shown here is derived from an EMBL/GenBank/DDBJ whole genome shotgun (WGS) entry which is preliminary data.</text>
</comment>
<evidence type="ECO:0000313" key="2">
    <source>
        <dbReference type="EMBL" id="KAG7512571.1"/>
    </source>
</evidence>
<organism evidence="2 3">
    <name type="scientific">Solea senegalensis</name>
    <name type="common">Senegalese sole</name>
    <dbReference type="NCBI Taxonomy" id="28829"/>
    <lineage>
        <taxon>Eukaryota</taxon>
        <taxon>Metazoa</taxon>
        <taxon>Chordata</taxon>
        <taxon>Craniata</taxon>
        <taxon>Vertebrata</taxon>
        <taxon>Euteleostomi</taxon>
        <taxon>Actinopterygii</taxon>
        <taxon>Neopterygii</taxon>
        <taxon>Teleostei</taxon>
        <taxon>Neoteleostei</taxon>
        <taxon>Acanthomorphata</taxon>
        <taxon>Carangaria</taxon>
        <taxon>Pleuronectiformes</taxon>
        <taxon>Pleuronectoidei</taxon>
        <taxon>Soleidae</taxon>
        <taxon>Solea</taxon>
    </lineage>
</organism>
<accession>A0AAV6S5P1</accession>
<protein>
    <submittedName>
        <fullName evidence="2">Uncharacterized protein</fullName>
    </submittedName>
</protein>
<evidence type="ECO:0000256" key="1">
    <source>
        <dbReference type="SAM" id="MobiDB-lite"/>
    </source>
</evidence>
<feature type="region of interest" description="Disordered" evidence="1">
    <location>
        <begin position="35"/>
        <end position="67"/>
    </location>
</feature>
<feature type="compositionally biased region" description="Basic and acidic residues" evidence="1">
    <location>
        <begin position="57"/>
        <end position="67"/>
    </location>
</feature>
<dbReference type="Proteomes" id="UP000693946">
    <property type="component" value="Linkage Group LG15"/>
</dbReference>
<dbReference type="AlphaFoldDB" id="A0AAV6S5P1"/>
<dbReference type="EMBL" id="JAGKHQ010000007">
    <property type="protein sequence ID" value="KAG7512571.1"/>
    <property type="molecule type" value="Genomic_DNA"/>
</dbReference>
<feature type="compositionally biased region" description="Basic and acidic residues" evidence="1">
    <location>
        <begin position="39"/>
        <end position="49"/>
    </location>
</feature>
<name>A0AAV6S5P1_SOLSE</name>
<proteinExistence type="predicted"/>
<sequence>MLTEDYLCFFKKFRRENVRTFPNTYELFITDVDSPFPDVHQRRTKAGDRSRRRINRRKEPPTDSRRR</sequence>